<protein>
    <submittedName>
        <fullName evidence="1">Uncharacterized protein</fullName>
    </submittedName>
</protein>
<gene>
    <name evidence="1" type="ORF">BV22DRAFT_1153883</name>
</gene>
<name>A0ACB8BNU9_9AGAM</name>
<dbReference type="EMBL" id="MU266373">
    <property type="protein sequence ID" value="KAH7927004.1"/>
    <property type="molecule type" value="Genomic_DNA"/>
</dbReference>
<accession>A0ACB8BNU9</accession>
<proteinExistence type="predicted"/>
<reference evidence="1" key="1">
    <citation type="journal article" date="2021" name="New Phytol.">
        <title>Evolutionary innovations through gain and loss of genes in the ectomycorrhizal Boletales.</title>
        <authorList>
            <person name="Wu G."/>
            <person name="Miyauchi S."/>
            <person name="Morin E."/>
            <person name="Kuo A."/>
            <person name="Drula E."/>
            <person name="Varga T."/>
            <person name="Kohler A."/>
            <person name="Feng B."/>
            <person name="Cao Y."/>
            <person name="Lipzen A."/>
            <person name="Daum C."/>
            <person name="Hundley H."/>
            <person name="Pangilinan J."/>
            <person name="Johnson J."/>
            <person name="Barry K."/>
            <person name="LaButti K."/>
            <person name="Ng V."/>
            <person name="Ahrendt S."/>
            <person name="Min B."/>
            <person name="Choi I.G."/>
            <person name="Park H."/>
            <person name="Plett J.M."/>
            <person name="Magnuson J."/>
            <person name="Spatafora J.W."/>
            <person name="Nagy L.G."/>
            <person name="Henrissat B."/>
            <person name="Grigoriev I.V."/>
            <person name="Yang Z.L."/>
            <person name="Xu J."/>
            <person name="Martin F.M."/>
        </authorList>
    </citation>
    <scope>NUCLEOTIDE SEQUENCE</scope>
    <source>
        <strain evidence="1">KUC20120723A-06</strain>
    </source>
</reference>
<evidence type="ECO:0000313" key="2">
    <source>
        <dbReference type="Proteomes" id="UP000790709"/>
    </source>
</evidence>
<dbReference type="Proteomes" id="UP000790709">
    <property type="component" value="Unassembled WGS sequence"/>
</dbReference>
<organism evidence="1 2">
    <name type="scientific">Leucogyrophana mollusca</name>
    <dbReference type="NCBI Taxonomy" id="85980"/>
    <lineage>
        <taxon>Eukaryota</taxon>
        <taxon>Fungi</taxon>
        <taxon>Dikarya</taxon>
        <taxon>Basidiomycota</taxon>
        <taxon>Agaricomycotina</taxon>
        <taxon>Agaricomycetes</taxon>
        <taxon>Agaricomycetidae</taxon>
        <taxon>Boletales</taxon>
        <taxon>Boletales incertae sedis</taxon>
        <taxon>Leucogyrophana</taxon>
    </lineage>
</organism>
<keyword evidence="2" id="KW-1185">Reference proteome</keyword>
<sequence>MISRPIGTDHTTGSTLPVGRPICYCTPDAIGIDFSLLRQFPMYFNEQPPHHAARSSITSSNGCVVQGLKWDAVLDLKVPYDIRSVERFPSNLQLEELERQVTVLAKLPPGKSTGNVQYAGQIQFPILCRRHLGTSGDWDFVGDRLRATKTSQAVAPLHLAST</sequence>
<evidence type="ECO:0000313" key="1">
    <source>
        <dbReference type="EMBL" id="KAH7927004.1"/>
    </source>
</evidence>
<comment type="caution">
    <text evidence="1">The sequence shown here is derived from an EMBL/GenBank/DDBJ whole genome shotgun (WGS) entry which is preliminary data.</text>
</comment>